<feature type="transmembrane region" description="Helical" evidence="1">
    <location>
        <begin position="254"/>
        <end position="271"/>
    </location>
</feature>
<dbReference type="PANTHER" id="PTHR39430:SF1">
    <property type="entry name" value="PROTEASE"/>
    <property type="match status" value="1"/>
</dbReference>
<feature type="transmembrane region" description="Helical" evidence="1">
    <location>
        <begin position="86"/>
        <end position="111"/>
    </location>
</feature>
<evidence type="ECO:0000256" key="1">
    <source>
        <dbReference type="SAM" id="Phobius"/>
    </source>
</evidence>
<feature type="transmembrane region" description="Helical" evidence="1">
    <location>
        <begin position="211"/>
        <end position="234"/>
    </location>
</feature>
<organism evidence="3 4">
    <name type="scientific">Peptoniphilus ovalis</name>
    <dbReference type="NCBI Taxonomy" id="2841503"/>
    <lineage>
        <taxon>Bacteria</taxon>
        <taxon>Bacillati</taxon>
        <taxon>Bacillota</taxon>
        <taxon>Tissierellia</taxon>
        <taxon>Tissierellales</taxon>
        <taxon>Peptoniphilaceae</taxon>
        <taxon>Peptoniphilus</taxon>
    </lineage>
</organism>
<feature type="transmembrane region" description="Helical" evidence="1">
    <location>
        <begin position="155"/>
        <end position="174"/>
    </location>
</feature>
<keyword evidence="3" id="KW-0645">Protease</keyword>
<keyword evidence="1" id="KW-1133">Transmembrane helix</keyword>
<dbReference type="EMBL" id="JAHLQO010000003">
    <property type="protein sequence ID" value="MBU5669225.1"/>
    <property type="molecule type" value="Genomic_DNA"/>
</dbReference>
<name>A0ABS6FJ46_9FIRM</name>
<dbReference type="GO" id="GO:0008237">
    <property type="term" value="F:metallopeptidase activity"/>
    <property type="evidence" value="ECO:0007669"/>
    <property type="project" value="UniProtKB-KW"/>
</dbReference>
<dbReference type="PANTHER" id="PTHR39430">
    <property type="entry name" value="MEMBRANE-ASSOCIATED PROTEASE-RELATED"/>
    <property type="match status" value="1"/>
</dbReference>
<feature type="domain" description="CAAX prenyl protease 2/Lysostaphin resistance protein A-like" evidence="2">
    <location>
        <begin position="124"/>
        <end position="215"/>
    </location>
</feature>
<dbReference type="Pfam" id="PF02517">
    <property type="entry name" value="Rce1-like"/>
    <property type="match status" value="1"/>
</dbReference>
<sequence>MKKFFKTLVKIILSVIAIVLLSGLFMMLGSLLFYGKTFFNSNWENANLVMLFGTTGQLLGALFITKYIMKKPLSYIFIKKDNLLKNIFIGLLIGFLQISTFVIIALVLNGFSFKGLDLKNLNLFFIAYFIVFFIQSTSEELLVRGMLTRALLDKYGKNVAIYIPSIFFGLLHLANSGVTFISTFNTILVGIFFAKLLFYKEDIMLCSGAHAGWNFSMAIIYGLPVSGFNGFNSLLNFEILNTNICDKVYGPEGSFIVTLIEVISILIMFYLERKKEKLNG</sequence>
<evidence type="ECO:0000313" key="4">
    <source>
        <dbReference type="Proteomes" id="UP000783742"/>
    </source>
</evidence>
<accession>A0ABS6FJ46</accession>
<proteinExistence type="predicted"/>
<protein>
    <submittedName>
        <fullName evidence="3">CPBP family intramembrane metalloprotease</fullName>
    </submittedName>
</protein>
<keyword evidence="3" id="KW-0378">Hydrolase</keyword>
<keyword evidence="1" id="KW-0472">Membrane</keyword>
<feature type="transmembrane region" description="Helical" evidence="1">
    <location>
        <begin position="180"/>
        <end position="199"/>
    </location>
</feature>
<dbReference type="InterPro" id="IPR003675">
    <property type="entry name" value="Rce1/LyrA-like_dom"/>
</dbReference>
<feature type="transmembrane region" description="Helical" evidence="1">
    <location>
        <begin position="123"/>
        <end position="143"/>
    </location>
</feature>
<keyword evidence="3" id="KW-0482">Metalloprotease</keyword>
<reference evidence="3 4" key="1">
    <citation type="submission" date="2021-06" db="EMBL/GenBank/DDBJ databases">
        <authorList>
            <person name="Sun Q."/>
            <person name="Li D."/>
        </authorList>
    </citation>
    <scope>NUCLEOTIDE SEQUENCE [LARGE SCALE GENOMIC DNA]</scope>
    <source>
        <strain evidence="3 4">MSJ-1</strain>
    </source>
</reference>
<dbReference type="RefSeq" id="WP_216549068.1">
    <property type="nucleotide sequence ID" value="NZ_JAHLQO010000003.1"/>
</dbReference>
<evidence type="ECO:0000259" key="2">
    <source>
        <dbReference type="Pfam" id="PF02517"/>
    </source>
</evidence>
<dbReference type="Proteomes" id="UP000783742">
    <property type="component" value="Unassembled WGS sequence"/>
</dbReference>
<feature type="transmembrane region" description="Helical" evidence="1">
    <location>
        <begin position="46"/>
        <end position="65"/>
    </location>
</feature>
<keyword evidence="4" id="KW-1185">Reference proteome</keyword>
<keyword evidence="1" id="KW-0812">Transmembrane</keyword>
<feature type="transmembrane region" description="Helical" evidence="1">
    <location>
        <begin position="12"/>
        <end position="34"/>
    </location>
</feature>
<gene>
    <name evidence="3" type="ORF">KQI68_05140</name>
</gene>
<comment type="caution">
    <text evidence="3">The sequence shown here is derived from an EMBL/GenBank/DDBJ whole genome shotgun (WGS) entry which is preliminary data.</text>
</comment>
<evidence type="ECO:0000313" key="3">
    <source>
        <dbReference type="EMBL" id="MBU5669225.1"/>
    </source>
</evidence>